<dbReference type="GO" id="GO:0003677">
    <property type="term" value="F:DNA binding"/>
    <property type="evidence" value="ECO:0007669"/>
    <property type="project" value="UniProtKB-UniRule"/>
</dbReference>
<feature type="domain" description="Tyr recombinase" evidence="6">
    <location>
        <begin position="123"/>
        <end position="310"/>
    </location>
</feature>
<dbReference type="Proteomes" id="UP000567293">
    <property type="component" value="Unassembled WGS sequence"/>
</dbReference>
<dbReference type="SUPFAM" id="SSF47823">
    <property type="entry name" value="lambda integrase-like, N-terminal domain"/>
    <property type="match status" value="1"/>
</dbReference>
<dbReference type="GO" id="GO:0015074">
    <property type="term" value="P:DNA integration"/>
    <property type="evidence" value="ECO:0007669"/>
    <property type="project" value="UniProtKB-KW"/>
</dbReference>
<evidence type="ECO:0000313" key="9">
    <source>
        <dbReference type="Proteomes" id="UP000567293"/>
    </source>
</evidence>
<dbReference type="InterPro" id="IPR011010">
    <property type="entry name" value="DNA_brk_join_enz"/>
</dbReference>
<dbReference type="Gene3D" id="1.10.443.10">
    <property type="entry name" value="Intergrase catalytic core"/>
    <property type="match status" value="1"/>
</dbReference>
<evidence type="ECO:0000256" key="5">
    <source>
        <dbReference type="PROSITE-ProRule" id="PRU01248"/>
    </source>
</evidence>
<reference evidence="8" key="1">
    <citation type="submission" date="2020-06" db="EMBL/GenBank/DDBJ databases">
        <title>Legume-microbial interactions unlock mineral nutrients during tropical forest succession.</title>
        <authorList>
            <person name="Epihov D.Z."/>
        </authorList>
    </citation>
    <scope>NUCLEOTIDE SEQUENCE [LARGE SCALE GENOMIC DNA]</scope>
    <source>
        <strain evidence="8">Pan2503</strain>
    </source>
</reference>
<dbReference type="InterPro" id="IPR010998">
    <property type="entry name" value="Integrase_recombinase_N"/>
</dbReference>
<keyword evidence="9" id="KW-1185">Reference proteome</keyword>
<keyword evidence="2" id="KW-0229">DNA integration</keyword>
<evidence type="ECO:0000256" key="1">
    <source>
        <dbReference type="ARBA" id="ARBA00022829"/>
    </source>
</evidence>
<keyword evidence="3 5" id="KW-0238">DNA-binding</keyword>
<evidence type="ECO:0000313" key="8">
    <source>
        <dbReference type="EMBL" id="MBA0087044.1"/>
    </source>
</evidence>
<evidence type="ECO:0000256" key="4">
    <source>
        <dbReference type="ARBA" id="ARBA00023172"/>
    </source>
</evidence>
<keyword evidence="4" id="KW-0233">DNA recombination</keyword>
<dbReference type="SUPFAM" id="SSF56349">
    <property type="entry name" value="DNA breaking-rejoining enzymes"/>
    <property type="match status" value="1"/>
</dbReference>
<proteinExistence type="predicted"/>
<evidence type="ECO:0000259" key="6">
    <source>
        <dbReference type="PROSITE" id="PS51898"/>
    </source>
</evidence>
<sequence length="341" mass="38539">MSASTPVLGAILGSFFNDHLRLRKGLRPGSIRSYADAMRLFLPFAAKAVDKKISQLGLDDLNADLVCRFLNWLEESRGNAVQSRNQRLAALRTFFEYVGQRFPERLEQAQKVAVIPRKRAQPPETIFLERDEVETTLASLPLDGPRALRDRALLLFLYNSGARVQEAADLRACDVHFDPVPRVHLHGKRDKWRVCPLWEETAALLKALLADQGPASAPDRPVFVGPKGAALTRFGIFKIVRRHTKQIVKQRTDGRARRVSPHVWRHSTAVHLLEAGVEVNVIRGWLGHASLETTNRYAEITIRTKHAALEKCTLPANTEKRIPRKPPWQTDASLLDWLRSL</sequence>
<dbReference type="PANTHER" id="PTHR30349:SF81">
    <property type="entry name" value="TYROSINE RECOMBINASE XERC"/>
    <property type="match status" value="1"/>
</dbReference>
<dbReference type="Pfam" id="PF02899">
    <property type="entry name" value="Phage_int_SAM_1"/>
    <property type="match status" value="1"/>
</dbReference>
<dbReference type="AlphaFoldDB" id="A0A7V8SYG4"/>
<feature type="domain" description="Core-binding (CB)" evidence="7">
    <location>
        <begin position="6"/>
        <end position="99"/>
    </location>
</feature>
<keyword evidence="1" id="KW-0159">Chromosome partition</keyword>
<dbReference type="PANTHER" id="PTHR30349">
    <property type="entry name" value="PHAGE INTEGRASE-RELATED"/>
    <property type="match status" value="1"/>
</dbReference>
<dbReference type="PROSITE" id="PS51898">
    <property type="entry name" value="TYR_RECOMBINASE"/>
    <property type="match status" value="1"/>
</dbReference>
<dbReference type="GO" id="GO:0007059">
    <property type="term" value="P:chromosome segregation"/>
    <property type="evidence" value="ECO:0007669"/>
    <property type="project" value="UniProtKB-KW"/>
</dbReference>
<name>A0A7V8SYG4_9BACT</name>
<dbReference type="EMBL" id="JACDQQ010001801">
    <property type="protein sequence ID" value="MBA0087044.1"/>
    <property type="molecule type" value="Genomic_DNA"/>
</dbReference>
<dbReference type="InterPro" id="IPR004107">
    <property type="entry name" value="Integrase_SAM-like_N"/>
</dbReference>
<dbReference type="InterPro" id="IPR013762">
    <property type="entry name" value="Integrase-like_cat_sf"/>
</dbReference>
<evidence type="ECO:0000256" key="3">
    <source>
        <dbReference type="ARBA" id="ARBA00023125"/>
    </source>
</evidence>
<dbReference type="PROSITE" id="PS51900">
    <property type="entry name" value="CB"/>
    <property type="match status" value="1"/>
</dbReference>
<evidence type="ECO:0000259" key="7">
    <source>
        <dbReference type="PROSITE" id="PS51900"/>
    </source>
</evidence>
<comment type="caution">
    <text evidence="8">The sequence shown here is derived from an EMBL/GenBank/DDBJ whole genome shotgun (WGS) entry which is preliminary data.</text>
</comment>
<accession>A0A7V8SYG4</accession>
<organism evidence="8 9">
    <name type="scientific">Candidatus Acidiferrum panamense</name>
    <dbReference type="NCBI Taxonomy" id="2741543"/>
    <lineage>
        <taxon>Bacteria</taxon>
        <taxon>Pseudomonadati</taxon>
        <taxon>Acidobacteriota</taxon>
        <taxon>Terriglobia</taxon>
        <taxon>Candidatus Acidiferrales</taxon>
        <taxon>Candidatus Acidiferrum</taxon>
    </lineage>
</organism>
<dbReference type="InterPro" id="IPR044068">
    <property type="entry name" value="CB"/>
</dbReference>
<evidence type="ECO:0000256" key="2">
    <source>
        <dbReference type="ARBA" id="ARBA00022908"/>
    </source>
</evidence>
<dbReference type="GO" id="GO:0006310">
    <property type="term" value="P:DNA recombination"/>
    <property type="evidence" value="ECO:0007669"/>
    <property type="project" value="UniProtKB-KW"/>
</dbReference>
<dbReference type="InterPro" id="IPR002104">
    <property type="entry name" value="Integrase_catalytic"/>
</dbReference>
<gene>
    <name evidence="8" type="ORF">HRJ53_18835</name>
</gene>
<dbReference type="Pfam" id="PF00589">
    <property type="entry name" value="Phage_integrase"/>
    <property type="match status" value="1"/>
</dbReference>
<protein>
    <submittedName>
        <fullName evidence="8">Tyrosine-type recombinase/integrase</fullName>
    </submittedName>
</protein>
<dbReference type="InterPro" id="IPR050090">
    <property type="entry name" value="Tyrosine_recombinase_XerCD"/>
</dbReference>
<dbReference type="Gene3D" id="1.10.150.130">
    <property type="match status" value="1"/>
</dbReference>